<sequence>MLSVLILLSYWLSSIRRGNISGDPERPCASPTLRLQPPLNTIPRRKYSLSIMSSANLSPKSAIPSSNFGSGGNTSSGGCALKPSNSLKIFSTSSSRRSSQSRKKRTRIKAHRSYSPFPP</sequence>
<reference evidence="3" key="1">
    <citation type="submission" date="2021-06" db="EMBL/GenBank/DDBJ databases">
        <authorList>
            <person name="Hodson N. C."/>
            <person name="Mongue J. A."/>
            <person name="Jaron S. K."/>
        </authorList>
    </citation>
    <scope>NUCLEOTIDE SEQUENCE</scope>
</reference>
<keyword evidence="4" id="KW-1185">Reference proteome</keyword>
<evidence type="ECO:0000256" key="2">
    <source>
        <dbReference type="SAM" id="SignalP"/>
    </source>
</evidence>
<dbReference type="EMBL" id="CAJVCH010546284">
    <property type="protein sequence ID" value="CAG7828148.1"/>
    <property type="molecule type" value="Genomic_DNA"/>
</dbReference>
<proteinExistence type="predicted"/>
<evidence type="ECO:0000313" key="3">
    <source>
        <dbReference type="EMBL" id="CAG7828148.1"/>
    </source>
</evidence>
<dbReference type="Proteomes" id="UP000708208">
    <property type="component" value="Unassembled WGS sequence"/>
</dbReference>
<feature type="chain" id="PRO_5035237397" evidence="2">
    <location>
        <begin position="18"/>
        <end position="119"/>
    </location>
</feature>
<protein>
    <submittedName>
        <fullName evidence="3">Uncharacterized protein</fullName>
    </submittedName>
</protein>
<accession>A0A8J2PNT4</accession>
<feature type="region of interest" description="Disordered" evidence="1">
    <location>
        <begin position="57"/>
        <end position="119"/>
    </location>
</feature>
<keyword evidence="2" id="KW-0732">Signal</keyword>
<feature type="compositionally biased region" description="Basic residues" evidence="1">
    <location>
        <begin position="99"/>
        <end position="112"/>
    </location>
</feature>
<gene>
    <name evidence="3" type="ORF">AFUS01_LOCUS38094</name>
</gene>
<comment type="caution">
    <text evidence="3">The sequence shown here is derived from an EMBL/GenBank/DDBJ whole genome shotgun (WGS) entry which is preliminary data.</text>
</comment>
<feature type="signal peptide" evidence="2">
    <location>
        <begin position="1"/>
        <end position="17"/>
    </location>
</feature>
<organism evidence="3 4">
    <name type="scientific">Allacma fusca</name>
    <dbReference type="NCBI Taxonomy" id="39272"/>
    <lineage>
        <taxon>Eukaryota</taxon>
        <taxon>Metazoa</taxon>
        <taxon>Ecdysozoa</taxon>
        <taxon>Arthropoda</taxon>
        <taxon>Hexapoda</taxon>
        <taxon>Collembola</taxon>
        <taxon>Symphypleona</taxon>
        <taxon>Sminthuridae</taxon>
        <taxon>Allacma</taxon>
    </lineage>
</organism>
<name>A0A8J2PNT4_9HEXA</name>
<dbReference type="AlphaFoldDB" id="A0A8J2PNT4"/>
<evidence type="ECO:0000313" key="4">
    <source>
        <dbReference type="Proteomes" id="UP000708208"/>
    </source>
</evidence>
<evidence type="ECO:0000256" key="1">
    <source>
        <dbReference type="SAM" id="MobiDB-lite"/>
    </source>
</evidence>